<evidence type="ECO:0000256" key="4">
    <source>
        <dbReference type="ARBA" id="ARBA00022729"/>
    </source>
</evidence>
<dbReference type="GO" id="GO:0004674">
    <property type="term" value="F:protein serine/threonine kinase activity"/>
    <property type="evidence" value="ECO:0007669"/>
    <property type="project" value="UniProtKB-KW"/>
</dbReference>
<evidence type="ECO:0000256" key="2">
    <source>
        <dbReference type="ARBA" id="ARBA00012513"/>
    </source>
</evidence>
<dbReference type="PANTHER" id="PTHR47460">
    <property type="entry name" value="SERINE/THREONINE-PROTEIN KINASE-LIKE PROTEIN ACR4"/>
    <property type="match status" value="1"/>
</dbReference>
<dbReference type="EC" id="2.7.11.1" evidence="2"/>
<proteinExistence type="predicted"/>
<keyword evidence="8" id="KW-0675">Receptor</keyword>
<dbReference type="AlphaFoldDB" id="A0A8T0PFZ3"/>
<dbReference type="Gene3D" id="2.130.10.30">
    <property type="entry name" value="Regulator of chromosome condensation 1/beta-lactamase-inhibitor protein II"/>
    <property type="match status" value="1"/>
</dbReference>
<organism evidence="13 14">
    <name type="scientific">Panicum virgatum</name>
    <name type="common">Blackwell switchgrass</name>
    <dbReference type="NCBI Taxonomy" id="38727"/>
    <lineage>
        <taxon>Eukaryota</taxon>
        <taxon>Viridiplantae</taxon>
        <taxon>Streptophyta</taxon>
        <taxon>Embryophyta</taxon>
        <taxon>Tracheophyta</taxon>
        <taxon>Spermatophyta</taxon>
        <taxon>Magnoliopsida</taxon>
        <taxon>Liliopsida</taxon>
        <taxon>Poales</taxon>
        <taxon>Poaceae</taxon>
        <taxon>PACMAD clade</taxon>
        <taxon>Panicoideae</taxon>
        <taxon>Panicodae</taxon>
        <taxon>Paniceae</taxon>
        <taxon>Panicinae</taxon>
        <taxon>Panicum</taxon>
        <taxon>Panicum sect. Hiantes</taxon>
    </lineage>
</organism>
<evidence type="ECO:0000256" key="1">
    <source>
        <dbReference type="ARBA" id="ARBA00004479"/>
    </source>
</evidence>
<dbReference type="Proteomes" id="UP000823388">
    <property type="component" value="Chromosome 8N"/>
</dbReference>
<comment type="catalytic activity">
    <reaction evidence="11">
        <text>L-seryl-[protein] + ATP = O-phospho-L-seryl-[protein] + ADP + H(+)</text>
        <dbReference type="Rhea" id="RHEA:17989"/>
        <dbReference type="Rhea" id="RHEA-COMP:9863"/>
        <dbReference type="Rhea" id="RHEA-COMP:11604"/>
        <dbReference type="ChEBI" id="CHEBI:15378"/>
        <dbReference type="ChEBI" id="CHEBI:29999"/>
        <dbReference type="ChEBI" id="CHEBI:30616"/>
        <dbReference type="ChEBI" id="CHEBI:83421"/>
        <dbReference type="ChEBI" id="CHEBI:456216"/>
        <dbReference type="EC" id="2.7.11.1"/>
    </reaction>
</comment>
<dbReference type="GO" id="GO:0016020">
    <property type="term" value="C:membrane"/>
    <property type="evidence" value="ECO:0007669"/>
    <property type="project" value="UniProtKB-SubCell"/>
</dbReference>
<dbReference type="Pfam" id="PF13540">
    <property type="entry name" value="RCC1_2"/>
    <property type="match status" value="1"/>
</dbReference>
<evidence type="ECO:0000256" key="5">
    <source>
        <dbReference type="ARBA" id="ARBA00022989"/>
    </source>
</evidence>
<keyword evidence="9" id="KW-0325">Glycoprotein</keyword>
<keyword evidence="4" id="KW-0732">Signal</keyword>
<evidence type="ECO:0000256" key="6">
    <source>
        <dbReference type="ARBA" id="ARBA00023136"/>
    </source>
</evidence>
<dbReference type="EMBL" id="CM029052">
    <property type="protein sequence ID" value="KAG2557344.1"/>
    <property type="molecule type" value="Genomic_DNA"/>
</dbReference>
<dbReference type="PROSITE" id="PS50012">
    <property type="entry name" value="RCC1_3"/>
    <property type="match status" value="1"/>
</dbReference>
<dbReference type="FunFam" id="2.130.10.30:FF:000044">
    <property type="entry name" value="Serine/threonine-protein kinase-like protein CR4"/>
    <property type="match status" value="1"/>
</dbReference>
<evidence type="ECO:0000256" key="9">
    <source>
        <dbReference type="ARBA" id="ARBA00023180"/>
    </source>
</evidence>
<evidence type="ECO:0000313" key="13">
    <source>
        <dbReference type="EMBL" id="KAG2557344.1"/>
    </source>
</evidence>
<keyword evidence="3" id="KW-0812">Transmembrane</keyword>
<comment type="catalytic activity">
    <reaction evidence="10">
        <text>L-threonyl-[protein] + ATP = O-phospho-L-threonyl-[protein] + ADP + H(+)</text>
        <dbReference type="Rhea" id="RHEA:46608"/>
        <dbReference type="Rhea" id="RHEA-COMP:11060"/>
        <dbReference type="Rhea" id="RHEA-COMP:11605"/>
        <dbReference type="ChEBI" id="CHEBI:15378"/>
        <dbReference type="ChEBI" id="CHEBI:30013"/>
        <dbReference type="ChEBI" id="CHEBI:30616"/>
        <dbReference type="ChEBI" id="CHEBI:61977"/>
        <dbReference type="ChEBI" id="CHEBI:456216"/>
        <dbReference type="EC" id="2.7.11.1"/>
    </reaction>
</comment>
<evidence type="ECO:0000313" key="14">
    <source>
        <dbReference type="Proteomes" id="UP000823388"/>
    </source>
</evidence>
<evidence type="ECO:0000256" key="8">
    <source>
        <dbReference type="ARBA" id="ARBA00023170"/>
    </source>
</evidence>
<evidence type="ECO:0000256" key="7">
    <source>
        <dbReference type="ARBA" id="ARBA00023157"/>
    </source>
</evidence>
<reference evidence="13" key="1">
    <citation type="submission" date="2020-05" db="EMBL/GenBank/DDBJ databases">
        <title>WGS assembly of Panicum virgatum.</title>
        <authorList>
            <person name="Lovell J.T."/>
            <person name="Jenkins J."/>
            <person name="Shu S."/>
            <person name="Juenger T.E."/>
            <person name="Schmutz J."/>
        </authorList>
    </citation>
    <scope>NUCLEOTIDE SEQUENCE</scope>
    <source>
        <strain evidence="13">AP13</strain>
    </source>
</reference>
<evidence type="ECO:0000256" key="11">
    <source>
        <dbReference type="ARBA" id="ARBA00048679"/>
    </source>
</evidence>
<evidence type="ECO:0000256" key="3">
    <source>
        <dbReference type="ARBA" id="ARBA00022692"/>
    </source>
</evidence>
<evidence type="ECO:0000256" key="10">
    <source>
        <dbReference type="ARBA" id="ARBA00047899"/>
    </source>
</evidence>
<feature type="repeat" description="RCC1" evidence="12">
    <location>
        <begin position="189"/>
        <end position="228"/>
    </location>
</feature>
<keyword evidence="7" id="KW-1015">Disulfide bond</keyword>
<sequence>MTSQCPKFQEMDYVLVLAVCFLALLPGWSCGLGSMSSISVAYGEDGPVFCALSLSSDGSHMVTCFGTDASILYGAPPNIPFLGLTAGDGFVCGLLLDSRQPYCWGSNSYVKSGVPQPMIEGAKYSELSAGDNHLCALRAAANEIHGPNAAMSLIDCWGYNMTATHVIDEAVSTISSGSVFNCGLFAQNKTVFCWGDETVSGVVGLAPRDVRFQSIGAGGYHVCGVLENARVLCWGRSLEMQQVEPASAIGYGDVNIVPIDAMVSVVGGRFHACGIRSLDRQVACWGFALRNSTSSPKGQKMYACWGNSGPMALPMAVPPGIC</sequence>
<name>A0A8T0PFZ3_PANVG</name>
<keyword evidence="14" id="KW-1185">Reference proteome</keyword>
<keyword evidence="5" id="KW-1133">Transmembrane helix</keyword>
<dbReference type="InterPro" id="IPR009091">
    <property type="entry name" value="RCC1/BLIP-II"/>
</dbReference>
<comment type="caution">
    <text evidence="13">The sequence shown here is derived from an EMBL/GenBank/DDBJ whole genome shotgun (WGS) entry which is preliminary data.</text>
</comment>
<dbReference type="InterPro" id="IPR000408">
    <property type="entry name" value="Reg_chr_condens"/>
</dbReference>
<dbReference type="SUPFAM" id="SSF50985">
    <property type="entry name" value="RCC1/BLIP-II"/>
    <property type="match status" value="1"/>
</dbReference>
<dbReference type="PANTHER" id="PTHR47460:SF1">
    <property type="entry name" value="SERINE_THREONINE-PROTEIN KINASE-LIKE PROTEIN ACR4"/>
    <property type="match status" value="1"/>
</dbReference>
<protein>
    <recommendedName>
        <fullName evidence="2">non-specific serine/threonine protein kinase</fullName>
        <ecNumber evidence="2">2.7.11.1</ecNumber>
    </recommendedName>
</protein>
<gene>
    <name evidence="13" type="ORF">PVAP13_8NG250004</name>
</gene>
<keyword evidence="6" id="KW-0472">Membrane</keyword>
<comment type="subcellular location">
    <subcellularLocation>
        <location evidence="1">Membrane</location>
        <topology evidence="1">Single-pass type I membrane protein</topology>
    </subcellularLocation>
</comment>
<accession>A0A8T0PFZ3</accession>
<evidence type="ECO:0000256" key="12">
    <source>
        <dbReference type="PROSITE-ProRule" id="PRU00235"/>
    </source>
</evidence>